<dbReference type="PANTHER" id="PTHR24287:SF1">
    <property type="entry name" value="P450, PUTATIVE (EUROFUNG)-RELATED"/>
    <property type="match status" value="1"/>
</dbReference>
<dbReference type="SUPFAM" id="SSF48264">
    <property type="entry name" value="Cytochrome P450"/>
    <property type="match status" value="1"/>
</dbReference>
<keyword evidence="7" id="KW-0503">Monooxygenase</keyword>
<protein>
    <recommendedName>
        <fullName evidence="10">Cytochrome P450</fullName>
    </recommendedName>
</protein>
<dbReference type="InterPro" id="IPR001128">
    <property type="entry name" value="Cyt_P450"/>
</dbReference>
<dbReference type="Pfam" id="PF00067">
    <property type="entry name" value="p450"/>
    <property type="match status" value="2"/>
</dbReference>
<gene>
    <name evidence="8" type="ORF">EVG20_g4563</name>
</gene>
<evidence type="ECO:0000313" key="8">
    <source>
        <dbReference type="EMBL" id="TFY66527.1"/>
    </source>
</evidence>
<keyword evidence="5" id="KW-0560">Oxidoreductase</keyword>
<proteinExistence type="inferred from homology"/>
<dbReference type="InterPro" id="IPR002401">
    <property type="entry name" value="Cyt_P450_E_grp-I"/>
</dbReference>
<evidence type="ECO:0000256" key="6">
    <source>
        <dbReference type="ARBA" id="ARBA00023004"/>
    </source>
</evidence>
<name>A0A4Y9YXP6_9AGAM</name>
<evidence type="ECO:0008006" key="10">
    <source>
        <dbReference type="Google" id="ProtNLM"/>
    </source>
</evidence>
<dbReference type="GO" id="GO:0004497">
    <property type="term" value="F:monooxygenase activity"/>
    <property type="evidence" value="ECO:0007669"/>
    <property type="project" value="UniProtKB-KW"/>
</dbReference>
<dbReference type="AlphaFoldDB" id="A0A4Y9YXP6"/>
<dbReference type="STRING" id="205917.A0A4Y9YXP6"/>
<dbReference type="GO" id="GO:0005506">
    <property type="term" value="F:iron ion binding"/>
    <property type="evidence" value="ECO:0007669"/>
    <property type="project" value="InterPro"/>
</dbReference>
<dbReference type="PRINTS" id="PR00463">
    <property type="entry name" value="EP450I"/>
</dbReference>
<dbReference type="InterPro" id="IPR036396">
    <property type="entry name" value="Cyt_P450_sf"/>
</dbReference>
<evidence type="ECO:0000256" key="7">
    <source>
        <dbReference type="ARBA" id="ARBA00023033"/>
    </source>
</evidence>
<accession>A0A4Y9YXP6</accession>
<reference evidence="8 9" key="1">
    <citation type="submission" date="2019-02" db="EMBL/GenBank/DDBJ databases">
        <title>Genome sequencing of the rare red list fungi Dentipellis fragilis.</title>
        <authorList>
            <person name="Buettner E."/>
            <person name="Kellner H."/>
        </authorList>
    </citation>
    <scope>NUCLEOTIDE SEQUENCE [LARGE SCALE GENOMIC DNA]</scope>
    <source>
        <strain evidence="8 9">DSM 105465</strain>
    </source>
</reference>
<sequence>MPELGVVQEIPRVVGKWPGNIDLLLHMLRAGKTSYIQQVYLALFEEYQCTTLNTRILWMDQIITMDSQHMKFILATGFEHFWRGKAQKERFAKFVGNGIFNRDDEMWKMHRSMARPFFAWDRISDFEQFEKYSAHAMSILTSFAESGRPCDIQDLHTRFSLDSSAEFLLGQELNTLSAALPSAGAESFGAKGSETHDKWGEFVRAFDLCQDISTRRAKIGKIWPLFELFDDTMEKPAKTIKDGLEPLVEAALKDKTDSKQGRKEDSMEQKTFLQHLAESTEDVGLIRDQLLSIIIASRDTTACLLSFVVYFLAMHPEIMERLRAEVLDVCGSTGTPDADSIREMRYSTRSASVLTESVHNTYIVTVAVRAVVNETLRIFPAVPLNVRESRAASCVFPAGDPTFANATPLYVPGGTPLMYFPLLMQRNPTLWGPDAERFDPERWLDPQRLARYTANPLMFQPFSAGPRIVSTLSAVAAFWQFCIPADVPLGLLQCIGQNYAYNQASFFLVRLVQRFDGVRLAPDAQPRESLPPAEWKTGRGRQCVEQIWPAAAMTLFVKVGLIIMVKLGYSIKHNHSREDCGFVSPRRKREIVSRALASSV</sequence>
<dbReference type="GO" id="GO:0020037">
    <property type="term" value="F:heme binding"/>
    <property type="evidence" value="ECO:0007669"/>
    <property type="project" value="InterPro"/>
</dbReference>
<dbReference type="EMBL" id="SEOQ01000239">
    <property type="protein sequence ID" value="TFY66527.1"/>
    <property type="molecule type" value="Genomic_DNA"/>
</dbReference>
<evidence type="ECO:0000256" key="4">
    <source>
        <dbReference type="ARBA" id="ARBA00022723"/>
    </source>
</evidence>
<dbReference type="PANTHER" id="PTHR24287">
    <property type="entry name" value="P450, PUTATIVE (EUROFUNG)-RELATED"/>
    <property type="match status" value="1"/>
</dbReference>
<dbReference type="InterPro" id="IPR047146">
    <property type="entry name" value="Cyt_P450_E_CYP52_fungi"/>
</dbReference>
<comment type="cofactor">
    <cofactor evidence="1">
        <name>heme</name>
        <dbReference type="ChEBI" id="CHEBI:30413"/>
    </cofactor>
</comment>
<dbReference type="PRINTS" id="PR00385">
    <property type="entry name" value="P450"/>
</dbReference>
<keyword evidence="3" id="KW-0349">Heme</keyword>
<comment type="similarity">
    <text evidence="2">Belongs to the cytochrome P450 family.</text>
</comment>
<evidence type="ECO:0000256" key="2">
    <source>
        <dbReference type="ARBA" id="ARBA00010617"/>
    </source>
</evidence>
<evidence type="ECO:0000313" key="9">
    <source>
        <dbReference type="Proteomes" id="UP000298327"/>
    </source>
</evidence>
<evidence type="ECO:0000256" key="5">
    <source>
        <dbReference type="ARBA" id="ARBA00023002"/>
    </source>
</evidence>
<dbReference type="Proteomes" id="UP000298327">
    <property type="component" value="Unassembled WGS sequence"/>
</dbReference>
<evidence type="ECO:0000256" key="1">
    <source>
        <dbReference type="ARBA" id="ARBA00001971"/>
    </source>
</evidence>
<keyword evidence="6" id="KW-0408">Iron</keyword>
<dbReference type="GO" id="GO:0016705">
    <property type="term" value="F:oxidoreductase activity, acting on paired donors, with incorporation or reduction of molecular oxygen"/>
    <property type="evidence" value="ECO:0007669"/>
    <property type="project" value="InterPro"/>
</dbReference>
<dbReference type="OrthoDB" id="1470350at2759"/>
<organism evidence="8 9">
    <name type="scientific">Dentipellis fragilis</name>
    <dbReference type="NCBI Taxonomy" id="205917"/>
    <lineage>
        <taxon>Eukaryota</taxon>
        <taxon>Fungi</taxon>
        <taxon>Dikarya</taxon>
        <taxon>Basidiomycota</taxon>
        <taxon>Agaricomycotina</taxon>
        <taxon>Agaricomycetes</taxon>
        <taxon>Russulales</taxon>
        <taxon>Hericiaceae</taxon>
        <taxon>Dentipellis</taxon>
    </lineage>
</organism>
<dbReference type="Gene3D" id="1.10.630.10">
    <property type="entry name" value="Cytochrome P450"/>
    <property type="match status" value="1"/>
</dbReference>
<evidence type="ECO:0000256" key="3">
    <source>
        <dbReference type="ARBA" id="ARBA00022617"/>
    </source>
</evidence>
<comment type="caution">
    <text evidence="8">The sequence shown here is derived from an EMBL/GenBank/DDBJ whole genome shotgun (WGS) entry which is preliminary data.</text>
</comment>
<keyword evidence="9" id="KW-1185">Reference proteome</keyword>
<keyword evidence="4" id="KW-0479">Metal-binding</keyword>